<protein>
    <submittedName>
        <fullName evidence="3">Uncharacterized protein</fullName>
    </submittedName>
</protein>
<feature type="chain" id="PRO_5026768518" evidence="2">
    <location>
        <begin position="23"/>
        <end position="733"/>
    </location>
</feature>
<evidence type="ECO:0000256" key="2">
    <source>
        <dbReference type="SAM" id="SignalP"/>
    </source>
</evidence>
<reference evidence="3 4" key="1">
    <citation type="submission" date="2020-04" db="EMBL/GenBank/DDBJ databases">
        <title>Usitatibacter rugosus gen. nov., sp. nov. and Usitatibacter palustris sp. nov., novel members of Usitatibacteraceae fam. nov. within the order Nitrosomonadales isolated from soil.</title>
        <authorList>
            <person name="Huber K.J."/>
            <person name="Neumann-Schaal M."/>
            <person name="Geppert A."/>
            <person name="Luckner M."/>
            <person name="Wanner G."/>
            <person name="Overmann J."/>
        </authorList>
    </citation>
    <scope>NUCLEOTIDE SEQUENCE [LARGE SCALE GENOMIC DNA]</scope>
    <source>
        <strain evidence="3 4">0125_3</strain>
    </source>
</reference>
<feature type="signal peptide" evidence="2">
    <location>
        <begin position="1"/>
        <end position="22"/>
    </location>
</feature>
<feature type="compositionally biased region" description="Pro residues" evidence="1">
    <location>
        <begin position="629"/>
        <end position="645"/>
    </location>
</feature>
<gene>
    <name evidence="3" type="ORF">DSM104443_00168</name>
</gene>
<keyword evidence="4" id="KW-1185">Reference proteome</keyword>
<evidence type="ECO:0000256" key="1">
    <source>
        <dbReference type="SAM" id="MobiDB-lite"/>
    </source>
</evidence>
<accession>A0A6M4GPL4</accession>
<dbReference type="EMBL" id="CP053069">
    <property type="protein sequence ID" value="QJR09132.1"/>
    <property type="molecule type" value="Genomic_DNA"/>
</dbReference>
<dbReference type="KEGG" id="uru:DSM104443_00168"/>
<keyword evidence="2" id="KW-0732">Signal</keyword>
<evidence type="ECO:0000313" key="4">
    <source>
        <dbReference type="Proteomes" id="UP000501534"/>
    </source>
</evidence>
<proteinExistence type="predicted"/>
<feature type="region of interest" description="Disordered" evidence="1">
    <location>
        <begin position="435"/>
        <end position="459"/>
    </location>
</feature>
<feature type="region of interest" description="Disordered" evidence="1">
    <location>
        <begin position="620"/>
        <end position="683"/>
    </location>
</feature>
<dbReference type="Proteomes" id="UP000501534">
    <property type="component" value="Chromosome"/>
</dbReference>
<organism evidence="3 4">
    <name type="scientific">Usitatibacter rugosus</name>
    <dbReference type="NCBI Taxonomy" id="2732067"/>
    <lineage>
        <taxon>Bacteria</taxon>
        <taxon>Pseudomonadati</taxon>
        <taxon>Pseudomonadota</taxon>
        <taxon>Betaproteobacteria</taxon>
        <taxon>Nitrosomonadales</taxon>
        <taxon>Usitatibacteraceae</taxon>
        <taxon>Usitatibacter</taxon>
    </lineage>
</organism>
<name>A0A6M4GPL4_9PROT</name>
<feature type="compositionally biased region" description="Pro residues" evidence="1">
    <location>
        <begin position="657"/>
        <end position="671"/>
    </location>
</feature>
<sequence length="733" mass="78267">MNTPSRLLALSLVALAATGARADVFSDAYQCVKANAKLALVTAELGPGAVEFVVTKPQCVALVTSPAPVPATVMIGTLGLTATNVLPKKNPQCEGALYTTAAKPVAKILDKAGLLPDSVNKLISGNAADAAVGEAVQKIPGASIAFASFSCGCGLSNAGLNPDSVKEIYKATVAAGSKCSDVLGNVIEGGAKGIESAASAAGDVLSGQTKHVDPQVYYKAAFRPRLYRDYAAFKNQPQNLRPYIWNDEPVPQCIHYFDKHTMSPDNASKTCHALAEQYFAEYAQKQPQMEETRQMTDLRSFGPDTQSAGRYLLNSDTTPYGKYCATKFKKEPGYTVDNRARENFQLACMTTAGLYLGYTVKHYEYKHPNWTYTVNQNSPDRFQNRMAAAANNPGNRKAADIRKQAMDQLYAEFAPFADKAYPAWVSAVVKLEKETDAKGAKQEASNKEKEAKDKADKEAKEKAAGAKNLAEAQAACKDERCKADIVSYLANCKSRSGGTEGAQFKSDLNCKSNMGVLHDISARRAALDARLDGEVKKHVAILCPPDKDCSTGVHKQRSDIQAEEDKVWKYVSDSANERGNQDNAKALIYAEALKMLTPIEAKTIVAATVTKVNTVGREPIRIPGKKANDPPPPPPVVAYTPPPTPTTTAKPPTTYTIPPPVAKPPPPPPSTFPKNTPGSIGGNLAAGGSSIVAGCEPKSASELQALVCETEAALNKCRSLIVSGKVRSCAKSR</sequence>
<evidence type="ECO:0000313" key="3">
    <source>
        <dbReference type="EMBL" id="QJR09132.1"/>
    </source>
</evidence>
<dbReference type="AlphaFoldDB" id="A0A6M4GPL4"/>
<dbReference type="RefSeq" id="WP_212756862.1">
    <property type="nucleotide sequence ID" value="NZ_CP053069.1"/>
</dbReference>
<feature type="compositionally biased region" description="Low complexity" evidence="1">
    <location>
        <begin position="646"/>
        <end position="656"/>
    </location>
</feature>